<keyword evidence="8" id="KW-1185">Reference proteome</keyword>
<dbReference type="Proteomes" id="UP000785679">
    <property type="component" value="Unassembled WGS sequence"/>
</dbReference>
<name>A0A8J8NNV7_HALGN</name>
<feature type="binding site" evidence="5">
    <location>
        <position position="266"/>
    </location>
    <ligand>
        <name>S-adenosyl-L-methionine</name>
        <dbReference type="ChEBI" id="CHEBI:59789"/>
    </ligand>
</feature>
<dbReference type="GO" id="GO:0005730">
    <property type="term" value="C:nucleolus"/>
    <property type="evidence" value="ECO:0007669"/>
    <property type="project" value="TreeGrafter"/>
</dbReference>
<evidence type="ECO:0000256" key="5">
    <source>
        <dbReference type="PROSITE-ProRule" id="PRU01023"/>
    </source>
</evidence>
<evidence type="ECO:0000256" key="1">
    <source>
        <dbReference type="ARBA" id="ARBA00022603"/>
    </source>
</evidence>
<dbReference type="PANTHER" id="PTHR22807:SF4">
    <property type="entry name" value="28S RRNA (CYTOSINE-C(5))-METHYLTRANSFERASE"/>
    <property type="match status" value="1"/>
</dbReference>
<comment type="similarity">
    <text evidence="5">Belongs to the class I-like SAM-binding methyltransferase superfamily. RsmB/NOP family.</text>
</comment>
<feature type="domain" description="SAM-dependent MTase RsmB/NOP-type" evidence="6">
    <location>
        <begin position="128"/>
        <end position="461"/>
    </location>
</feature>
<sequence length="466" mass="52640">MKVYQHAANVLTSIRTNNLGFKTAFYQYHEENKHEVDSYITRIYSIAINTYQQNEAIEEACQAMEGIEDVDDEMWDLLKVLVYEACVKGQRLRMGGRLPKLIKHNNETLKAVLSGGKAKDIIQEGTAAKAVPRAATAVYIRPNTHHFGTPQFSLGQTRKFLGALGFKVRKFHRLGLIRVIDNKLQGLCIATQPIIKNAEYMIQDLSSCLPVIFLRKYLEQHIFSHITDKPALLSQLRTLKALDATAAPGNKTLQLSEFVGEVLSYEKDVNRFAVLKKRVHECKASKMVTVINEDFLECNPVENPNLQDLDIILCDPSCSGSGMKLHSGHSTQSIAPCTLDIETPEDQLERAKNLGKFQFKILSKALNEFVNGDEGARFVVYSTCSIYREENEEVVRDVLKRQDGERPRWKTVDLTSVDAGISKSYNEGFHWNDELGCLRICASCGPKNYLNGFFLTIFERIVYDSS</sequence>
<dbReference type="GO" id="GO:0008173">
    <property type="term" value="F:RNA methyltransferase activity"/>
    <property type="evidence" value="ECO:0007669"/>
    <property type="project" value="InterPro"/>
</dbReference>
<dbReference type="Gene3D" id="3.40.50.150">
    <property type="entry name" value="Vaccinia Virus protein VP39"/>
    <property type="match status" value="1"/>
</dbReference>
<feature type="binding site" evidence="5">
    <location>
        <position position="294"/>
    </location>
    <ligand>
        <name>S-adenosyl-L-methionine</name>
        <dbReference type="ChEBI" id="CHEBI:59789"/>
    </ligand>
</feature>
<dbReference type="PROSITE" id="PS51686">
    <property type="entry name" value="SAM_MT_RSMB_NOP"/>
    <property type="match status" value="1"/>
</dbReference>
<dbReference type="PRINTS" id="PR02008">
    <property type="entry name" value="RCMTFAMILY"/>
</dbReference>
<evidence type="ECO:0000313" key="8">
    <source>
        <dbReference type="Proteomes" id="UP000785679"/>
    </source>
</evidence>
<dbReference type="InterPro" id="IPR029063">
    <property type="entry name" value="SAM-dependent_MTases_sf"/>
</dbReference>
<dbReference type="InterPro" id="IPR023267">
    <property type="entry name" value="RCMT"/>
</dbReference>
<dbReference type="InterPro" id="IPR049560">
    <property type="entry name" value="MeTrfase_RsmB-F_NOP2_cat"/>
</dbReference>
<organism evidence="7 8">
    <name type="scientific">Halteria grandinella</name>
    <dbReference type="NCBI Taxonomy" id="5974"/>
    <lineage>
        <taxon>Eukaryota</taxon>
        <taxon>Sar</taxon>
        <taxon>Alveolata</taxon>
        <taxon>Ciliophora</taxon>
        <taxon>Intramacronucleata</taxon>
        <taxon>Spirotrichea</taxon>
        <taxon>Stichotrichia</taxon>
        <taxon>Sporadotrichida</taxon>
        <taxon>Halteriidae</taxon>
        <taxon>Halteria</taxon>
    </lineage>
</organism>
<dbReference type="AlphaFoldDB" id="A0A8J8NNV7"/>
<dbReference type="InterPro" id="IPR001678">
    <property type="entry name" value="MeTrfase_RsmB-F_NOP2_dom"/>
</dbReference>
<keyword evidence="2 5" id="KW-0808">Transferase</keyword>
<reference evidence="7" key="1">
    <citation type="submission" date="2019-06" db="EMBL/GenBank/DDBJ databases">
        <authorList>
            <person name="Zheng W."/>
        </authorList>
    </citation>
    <scope>NUCLEOTIDE SEQUENCE</scope>
    <source>
        <strain evidence="7">QDHG01</strain>
    </source>
</reference>
<comment type="caution">
    <text evidence="7">The sequence shown here is derived from an EMBL/GenBank/DDBJ whole genome shotgun (WGS) entry which is preliminary data.</text>
</comment>
<gene>
    <name evidence="7" type="ORF">FGO68_gene6818</name>
</gene>
<feature type="active site" description="Nucleophile" evidence="5">
    <location>
        <position position="384"/>
    </location>
</feature>
<feature type="binding site" evidence="5">
    <location>
        <position position="315"/>
    </location>
    <ligand>
        <name>S-adenosyl-L-methionine</name>
        <dbReference type="ChEBI" id="CHEBI:59789"/>
    </ligand>
</feature>
<keyword evidence="1 5" id="KW-0489">Methyltransferase</keyword>
<dbReference type="GO" id="GO:0070475">
    <property type="term" value="P:rRNA base methylation"/>
    <property type="evidence" value="ECO:0007669"/>
    <property type="project" value="TreeGrafter"/>
</dbReference>
<dbReference type="EMBL" id="RRYP01009338">
    <property type="protein sequence ID" value="TNV79132.1"/>
    <property type="molecule type" value="Genomic_DNA"/>
</dbReference>
<evidence type="ECO:0000256" key="3">
    <source>
        <dbReference type="ARBA" id="ARBA00022691"/>
    </source>
</evidence>
<evidence type="ECO:0000313" key="7">
    <source>
        <dbReference type="EMBL" id="TNV79132.1"/>
    </source>
</evidence>
<evidence type="ECO:0000256" key="2">
    <source>
        <dbReference type="ARBA" id="ARBA00022679"/>
    </source>
</evidence>
<evidence type="ECO:0000256" key="4">
    <source>
        <dbReference type="ARBA" id="ARBA00022884"/>
    </source>
</evidence>
<dbReference type="Pfam" id="PF01189">
    <property type="entry name" value="Methyltr_RsmB-F"/>
    <property type="match status" value="1"/>
</dbReference>
<comment type="caution">
    <text evidence="5">Lacks conserved residue(s) required for the propagation of feature annotation.</text>
</comment>
<keyword evidence="4 5" id="KW-0694">RNA-binding</keyword>
<evidence type="ECO:0000259" key="6">
    <source>
        <dbReference type="PROSITE" id="PS51686"/>
    </source>
</evidence>
<dbReference type="PANTHER" id="PTHR22807">
    <property type="entry name" value="NOP2 YEAST -RELATED NOL1/NOP2/FMU SUN DOMAIN-CONTAINING"/>
    <property type="match status" value="1"/>
</dbReference>
<accession>A0A8J8NNV7</accession>
<dbReference type="OrthoDB" id="435282at2759"/>
<keyword evidence="3 5" id="KW-0949">S-adenosyl-L-methionine</keyword>
<proteinExistence type="inferred from homology"/>
<protein>
    <recommendedName>
        <fullName evidence="6">SAM-dependent MTase RsmB/NOP-type domain-containing protein</fullName>
    </recommendedName>
</protein>
<dbReference type="SUPFAM" id="SSF53335">
    <property type="entry name" value="S-adenosyl-L-methionine-dependent methyltransferases"/>
    <property type="match status" value="1"/>
</dbReference>
<dbReference type="GO" id="GO:0003723">
    <property type="term" value="F:RNA binding"/>
    <property type="evidence" value="ECO:0007669"/>
    <property type="project" value="UniProtKB-UniRule"/>
</dbReference>